<keyword evidence="1" id="KW-0472">Membrane</keyword>
<reference evidence="2" key="1">
    <citation type="journal article" date="2021" name="PeerJ">
        <title>Extensive microbial diversity within the chicken gut microbiome revealed by metagenomics and culture.</title>
        <authorList>
            <person name="Gilroy R."/>
            <person name="Ravi A."/>
            <person name="Getino M."/>
            <person name="Pursley I."/>
            <person name="Horton D.L."/>
            <person name="Alikhan N.F."/>
            <person name="Baker D."/>
            <person name="Gharbi K."/>
            <person name="Hall N."/>
            <person name="Watson M."/>
            <person name="Adriaenssens E.M."/>
            <person name="Foster-Nyarko E."/>
            <person name="Jarju S."/>
            <person name="Secka A."/>
            <person name="Antonio M."/>
            <person name="Oren A."/>
            <person name="Chaudhuri R.R."/>
            <person name="La Ragione R."/>
            <person name="Hildebrand F."/>
            <person name="Pallen M.J."/>
        </authorList>
    </citation>
    <scope>NUCLEOTIDE SEQUENCE</scope>
    <source>
        <strain evidence="2">CHK33-7979</strain>
    </source>
</reference>
<protein>
    <submittedName>
        <fullName evidence="2">YcxB family protein</fullName>
    </submittedName>
</protein>
<reference evidence="2" key="2">
    <citation type="submission" date="2021-04" db="EMBL/GenBank/DDBJ databases">
        <authorList>
            <person name="Gilroy R."/>
        </authorList>
    </citation>
    <scope>NUCLEOTIDE SEQUENCE</scope>
    <source>
        <strain evidence="2">CHK33-7979</strain>
    </source>
</reference>
<evidence type="ECO:0000256" key="1">
    <source>
        <dbReference type="SAM" id="Phobius"/>
    </source>
</evidence>
<accession>A0A9D1Z6T8</accession>
<feature type="transmembrane region" description="Helical" evidence="1">
    <location>
        <begin position="269"/>
        <end position="297"/>
    </location>
</feature>
<dbReference type="Proteomes" id="UP000886824">
    <property type="component" value="Unassembled WGS sequence"/>
</dbReference>
<dbReference type="AlphaFoldDB" id="A0A9D1Z6T8"/>
<feature type="transmembrane region" description="Helical" evidence="1">
    <location>
        <begin position="35"/>
        <end position="56"/>
    </location>
</feature>
<name>A0A9D1Z6T8_9FIRM</name>
<feature type="transmembrane region" description="Helical" evidence="1">
    <location>
        <begin position="68"/>
        <end position="87"/>
    </location>
</feature>
<comment type="caution">
    <text evidence="2">The sequence shown here is derived from an EMBL/GenBank/DDBJ whole genome shotgun (WGS) entry which is preliminary data.</text>
</comment>
<sequence>MELRYNLTRQEFKRGLLLHERRLKGALSVIRRVEWFFFLATAVFGAVMLFMLLVVLASGRWEEEFGSVFWLAVCTLGLSLAFLWLTSARRRAFHGERLMTGEAGLFGPWTLTLTRDGVAVTYGVSRRMEPYDAIDQVWEKKGFVLLYLKVGLWVVLPPYAFQKPEERTAFLTALEEARQGCPPQEDAGEYPMEAAEGEEIAFSLRYTWTPEGLHQVLLRANLAYLRTRLYWRPAMIVVAVLSLPALAVGILMLIGALSDWRAAGADGVLYALGALTVGACLCLPWLSFVPGFVDWAIRRQEKKDMFRKLLEGPITDIIGPHGVDSLRPGERERTLWSQIGGVKSADWGLVLFRLDRKMLLFPPEAFSNRGEQEQVAEYARGQL</sequence>
<dbReference type="EMBL" id="DXCX01000039">
    <property type="protein sequence ID" value="HIY73101.1"/>
    <property type="molecule type" value="Genomic_DNA"/>
</dbReference>
<organism evidence="2 3">
    <name type="scientific">Candidatus Intestinimonas merdavium</name>
    <dbReference type="NCBI Taxonomy" id="2838622"/>
    <lineage>
        <taxon>Bacteria</taxon>
        <taxon>Bacillati</taxon>
        <taxon>Bacillota</taxon>
        <taxon>Clostridia</taxon>
        <taxon>Eubacteriales</taxon>
        <taxon>Intestinimonas</taxon>
    </lineage>
</organism>
<keyword evidence="1" id="KW-1133">Transmembrane helix</keyword>
<gene>
    <name evidence="2" type="ORF">H9826_03860</name>
</gene>
<keyword evidence="1" id="KW-0812">Transmembrane</keyword>
<feature type="transmembrane region" description="Helical" evidence="1">
    <location>
        <begin position="234"/>
        <end position="257"/>
    </location>
</feature>
<evidence type="ECO:0000313" key="2">
    <source>
        <dbReference type="EMBL" id="HIY73101.1"/>
    </source>
</evidence>
<evidence type="ECO:0000313" key="3">
    <source>
        <dbReference type="Proteomes" id="UP000886824"/>
    </source>
</evidence>
<proteinExistence type="predicted"/>